<evidence type="ECO:0000313" key="2">
    <source>
        <dbReference type="EMBL" id="MDT7042616.1"/>
    </source>
</evidence>
<gene>
    <name evidence="2" type="ORF">PPG34_09650</name>
</gene>
<reference evidence="2 3" key="1">
    <citation type="journal article" date="2023" name="ISME J.">
        <title>Cultivation and genomic characterization of novel and ubiquitous marine nitrite-oxidizing bacteria from the Nitrospirales.</title>
        <authorList>
            <person name="Mueller A.J."/>
            <person name="Daebeler A."/>
            <person name="Herbold C.W."/>
            <person name="Kirkegaard R.H."/>
            <person name="Daims H."/>
        </authorList>
    </citation>
    <scope>NUCLEOTIDE SEQUENCE [LARGE SCALE GENOMIC DNA]</scope>
    <source>
        <strain evidence="2 3">EB</strain>
    </source>
</reference>
<accession>A0ABU3K897</accession>
<dbReference type="Proteomes" id="UP001250932">
    <property type="component" value="Unassembled WGS sequence"/>
</dbReference>
<dbReference type="EMBL" id="JAQOUE010000001">
    <property type="protein sequence ID" value="MDT7042616.1"/>
    <property type="molecule type" value="Genomic_DNA"/>
</dbReference>
<comment type="caution">
    <text evidence="2">The sequence shown here is derived from an EMBL/GenBank/DDBJ whole genome shotgun (WGS) entry which is preliminary data.</text>
</comment>
<name>A0ABU3K897_9BACT</name>
<proteinExistence type="predicted"/>
<feature type="region of interest" description="Disordered" evidence="1">
    <location>
        <begin position="61"/>
        <end position="86"/>
    </location>
</feature>
<sequence length="86" mass="10390">MGLKKLYLDIYEQFAKKHDTVKGYSFQENHQGSMRPKMVTFKDRVKWWTLDRPKRLKMIKEERDRQQQDILSIKQPSKSQPQPPQA</sequence>
<evidence type="ECO:0000313" key="3">
    <source>
        <dbReference type="Proteomes" id="UP001250932"/>
    </source>
</evidence>
<evidence type="ECO:0000256" key="1">
    <source>
        <dbReference type="SAM" id="MobiDB-lite"/>
    </source>
</evidence>
<organism evidence="2 3">
    <name type="scientific">Candidatus Nitronereus thalassa</name>
    <dbReference type="NCBI Taxonomy" id="3020898"/>
    <lineage>
        <taxon>Bacteria</taxon>
        <taxon>Pseudomonadati</taxon>
        <taxon>Nitrospirota</taxon>
        <taxon>Nitrospiria</taxon>
        <taxon>Nitrospirales</taxon>
        <taxon>Nitrospiraceae</taxon>
        <taxon>Candidatus Nitronereus</taxon>
    </lineage>
</organism>
<protein>
    <submittedName>
        <fullName evidence="2">Uncharacterized protein</fullName>
    </submittedName>
</protein>
<keyword evidence="3" id="KW-1185">Reference proteome</keyword>
<dbReference type="RefSeq" id="WP_313833052.1">
    <property type="nucleotide sequence ID" value="NZ_JAQOUE010000001.1"/>
</dbReference>